<evidence type="ECO:0000256" key="1">
    <source>
        <dbReference type="ARBA" id="ARBA00004196"/>
    </source>
</evidence>
<feature type="compositionally biased region" description="Gly residues" evidence="2">
    <location>
        <begin position="3949"/>
        <end position="3965"/>
    </location>
</feature>
<feature type="compositionally biased region" description="Basic residues" evidence="2">
    <location>
        <begin position="3999"/>
        <end position="4008"/>
    </location>
</feature>
<keyword evidence="5" id="KW-1185">Reference proteome</keyword>
<keyword evidence="3" id="KW-1133">Transmembrane helix</keyword>
<feature type="region of interest" description="Disordered" evidence="2">
    <location>
        <begin position="81"/>
        <end position="226"/>
    </location>
</feature>
<gene>
    <name evidence="4" type="ORF">HMPREF9248_0983</name>
</gene>
<dbReference type="Proteomes" id="UP000004431">
    <property type="component" value="Unassembled WGS sequence"/>
</dbReference>
<feature type="region of interest" description="Disordered" evidence="2">
    <location>
        <begin position="422"/>
        <end position="460"/>
    </location>
</feature>
<feature type="compositionally biased region" description="Polar residues" evidence="2">
    <location>
        <begin position="2585"/>
        <end position="2600"/>
    </location>
</feature>
<feature type="region of interest" description="Disordered" evidence="2">
    <location>
        <begin position="2581"/>
        <end position="2603"/>
    </location>
</feature>
<dbReference type="Pfam" id="PF09479">
    <property type="entry name" value="Flg_new"/>
    <property type="match status" value="1"/>
</dbReference>
<feature type="transmembrane region" description="Helical" evidence="3">
    <location>
        <begin position="4017"/>
        <end position="4038"/>
    </location>
</feature>
<dbReference type="EMBL" id="AEDQ01000017">
    <property type="protein sequence ID" value="EFL44170.1"/>
    <property type="molecule type" value="Genomic_DNA"/>
</dbReference>
<feature type="compositionally biased region" description="Pro residues" evidence="2">
    <location>
        <begin position="3981"/>
        <end position="3997"/>
    </location>
</feature>
<feature type="region of interest" description="Disordered" evidence="2">
    <location>
        <begin position="3942"/>
        <end position="4015"/>
    </location>
</feature>
<evidence type="ECO:0000256" key="2">
    <source>
        <dbReference type="SAM" id="MobiDB-lite"/>
    </source>
</evidence>
<feature type="region of interest" description="Disordered" evidence="2">
    <location>
        <begin position="721"/>
        <end position="746"/>
    </location>
</feature>
<reference evidence="4 5" key="1">
    <citation type="submission" date="2010-08" db="EMBL/GenBank/DDBJ databases">
        <authorList>
            <person name="Durkin A.S."/>
            <person name="Madupu R."/>
            <person name="Torralba M."/>
            <person name="Gillis M."/>
            <person name="Methe B."/>
            <person name="Sutton G."/>
            <person name="Nelson K.E."/>
        </authorList>
    </citation>
    <scope>NUCLEOTIDE SEQUENCE [LARGE SCALE GENOMIC DNA]</scope>
    <source>
        <strain evidence="4 5">PB189-T1-4</strain>
    </source>
</reference>
<feature type="region of interest" description="Disordered" evidence="2">
    <location>
        <begin position="3358"/>
        <end position="3385"/>
    </location>
</feature>
<feature type="compositionally biased region" description="Low complexity" evidence="2">
    <location>
        <begin position="81"/>
        <end position="90"/>
    </location>
</feature>
<evidence type="ECO:0000256" key="3">
    <source>
        <dbReference type="SAM" id="Phobius"/>
    </source>
</evidence>
<sequence>MQKLTAHAKVSQVHKAEKAPIGVAAGVALVSTLAIATPALATQQTKESDASLHDAIVAPANQGAQSPAAGVAGNTAAKAAAGTTDAASHPKAAKHSAKSTQAAQGTPVANGSNSDAAGTDRTAEPTTQNGSAPLHANNDEPAAQPTGAHNAESSSTAAATNTSVQPAENHVPAGMSAPNETPQGSTPTTPTRPKENDTSNQQVVKPNTEHTEASTLPVANSQVTPPENQRKMIYNFTVHYSVAGNQTKQLLQPTEFSFTEDKLNQITDNADDGVYIPVPTTKGYRAPRGNYVKDEHGKFVLDTEHNGLVQTYIKVDKALIEKNINKRLSKNGTVVSEYTLEYNPKQVTFYIRHMLQNPDYDPHISDPNDKRSKQFIEYTDLTNKVKLKDAEGHEHIVCVSKAVGLVGSQVFAQPVNIEGYSPEPNLVGSSIPDDANYTEADEDEASSTTPDASQTTPHKESKHLVFELRYLLKKHEVTYDVQGGTAIQGHVYKFGATMLEVNNPTRDGYKFMGWTVKGIKGKEHEAPSLDPNFTKQVLPDNDVKFVAHWEPAHKETTYWVNVWVQKARLVKPDDPNSLDNYDYVGRVQRTGKSDENISNTFTKYDPSFDAPTDKLNGKYRVIKGTLTAEERKQVHFDGLDTNNDRIKADVEKVLASDKEFDRFYKPNYQLENKLNAGVAPEWFGAKEMRPLYKLRPDGTTVLNAVYDRQVYTYYFAKPDGSKKSTDYVDSSKPGDPDYKGNARGSSTTVTIGGKKWTYDKDKLNSAYSIKVRFNEELRPGIEFPKTAQITYSPVDRTHDIDGREIDGSKEEPQANMGLYILGDATNMHKGKSDGDNVFDTPPYRFGFEDVYYTREVKGADFYNKKDFFCFSEHYHQGTSATEVGSYDYNPYQRLFTPFPMDTRQFDTGKPSNGPFHVVIRVETPESAAARLKDPSAKPQYKLSVMSYTQYNYIFRNGDISKSSLLGWDGFVGPNLIGYKTPSSTSGGDPSIWNNEDEYFFGNSEQKPILDPNASIPKTHMQCVYELLYQDYCTYLKAKGESPVALVGDKEKDKKEKDRFKAYVNAKWKDAFDFTYKKNSKGECVKEVTDKDGKTQELPVEHPFSAILVWTYDRTTPTIRFHNDASSDVEDAQGHAATIQSPFDTDLFKKDFIAGGHISDDGTTLTPTITPYTPEGKAPEQFPGTYRFQLNGKDYFIKRPDNLPKDYVFDGWALDANGSQVLIPHMKSDGTAMTAQDIIDYIKKQTTKRVVPDAGLSLYAHWVPSQITHKITVDMNRGDGSTSDVFVKHGACAHKAKNDGTVRDKKDIPKDEFPLAAERPGYVFYGWQVKTLDKQGNAHWLPFAFSTPVVDNLEVRAEWIEDKRVTGTVRQVFLNPGCTIKQYEAAKEEADRTGDRTKLESLIHNVRVETLHDLRPGSSTSVQAGYRDDEYFPDHTYSTFVVDTNESKNSAEFVYEPYAKRSYTVHYVDAAGKEIAPAEPQEGNASIYTTNKLNYNVVEAKTIPGYVLKNGVPAQHQFVIKPEQDGSYKKSYDYTFIYDDVRILKRKDDTQVTPTNYSRLVFKTESTELVVDSNKHVVSRISEQPGGELKPFAFAPTESAQNVSEIVLDAVNGTKAYQLPLPTPIAKDGYTFVGWTSEDYYADGKKYEGANRLPANSQTFDHKIVYIAHFKKTENAFVGSDPNAATPQGYYKVNYTADQNGRLSRVITDGHGNTRTETLDTLTNVVVLDKYKVNNIKAPTPVADKGFVATEGFSFDGNDAKDRTYTKHFVMIDPVAVAHRYVLPGNSVLAADETAKSLIQNADQYKNEEDGNPGKLATYRFLDEKGNVVATLDNTTPGEHKVFIEVEAGREGHRVKKKVPFFYTIMPRAFLQGDYNKYDPASVAANYKKYTFKSKREQGIMTGRETAQNVGDYETLAAYVYAGTATTPAGTYKLDVPAAAGRDFEANGYHYVFRGWKKLTTHDSTPADVPAHFKWKEFTPDIGPKDHYKDITPADNAAYVAMYEKIPYIVTKSEDGTVPPDSVVVSFKPAAGRTWKDGSTGPKVLYIKKGMDISRLDENGVPIKPNDHTTKSILQVLGEKLYGYTGDWTKSSMDGITLIENMSTGAGTDGWKSNNAFQEFVAHQTQYVDPVGGVEKTIVQGTAAPHAIDFVQNKNSFVPSETSTVESISAEYVKAPSTDAAANLTVPIKVTVKYKDSADATHTRVYNITGALHVLSDVLKSDSAPSDPALKDQYTTITFVSKKQDAPLKSDQTVADKEAPGQVSGATEGADQSELQYLAYKKTGAKYTIAIPQVTGKDYTENGYHYVFTGWKKVQNAAHPQDVLVDANQRTLSFDAEENVVYEAQYKKVPYITTKTDDGKVPDDSVVAAFKPAPGRTWKDGTNGPKTFYVKKGQDVHNLPFDIVVNGEKKHYKSIIDYFKDQLYENTGWSKSSMEDVQGIESVGEGDWIANNAFQEYVAKQTDYVAPTLGSAQTIIQGTQIPDAKTFISNISELQKDNVTNVSVEYTKQPSSQEAANYTVPLKVTVTYKDSASENHQKVYNLVGYLNVLGDVLSSKDAPQDETLKNQYTTITFVSKKQKVVDAQGHETSQTEEPGQVSGASESADHTQSELQYLTFKKTGANYTINIPKVSGLDYTANGYHYVFTGWKQVVTEGSTPAKTITATDRNYTFDAQQNIVFEAQYKKVPYIVTKVTDGKIPEDSVVVSFKPAPGRKWADGSTGPKVLYIKKGMDISRLDEHGRPIPAGDTTTPSILDVLGSKLSAYDHDWSKSSMDGITLIKSMKDSAGADGWKSNNAFQEFVAHQKPHTKPETIAEYQAIIQNTAVPTPYDFIKNDQDLKDLLIKNGVVVPGKENIESYTVEFVGKAPQSKIAGTYLVPLKVTIRYRDMDSADVFMLNSQLKVIYGVLYGKNKPSEAKQPIDYKVFNGNYRKVTFITDDNEKGQHKGTIIGDENSKSVDYYVAKDQELRVRVPKMLNQDYEKDGYHYRFVGWKLVPKADTAVKDDKHELTDTDIKFGTPNADSLKVTKTAGDLIYKAVYEKIKYVENKPVDGTVPADSVVVSFKPAPGRAWSDGSTGPKVLYIKKDTDISKIDKDGKPTNDPAKSILAELGEQLHGYEGDWSKSDMEGITAESSMNKAHKADPKAWLSKDAFQEFVAHQKAVVDPTVKNEIVITQYGDVPDAKAFIDNIKKLELDNIAKKDGKYDIEVHYGEDDSRRPKSDAAGVYTVPIFITVKHADMAAPIVYKLTSVLRVMDKVLPSTEADKIVTSIENKQKTATPGTEPDLTPKEKQFKDHYAKVVFSSGTDGTFEGGKDTSTHYVKKDTDITLDMPTVIAKEKQTDPQTGEKYRYIFTGWKLEITPNTPQGGTAGQGTQGGPQAQPTRTPRHRRSLDAVLPFTTLVQTDTPTETITPDITFTDDDLKLENLPKTLRKLEAKYGKTFTEATYKFVAQYIKQPYVIDASQQNTMHDGDVPVVFLPAPKHTWQDGSTRPYVYYVNTEAGDITNHVAELKAKLGSFTDWAVYDKTGALVTNPAEIAKALSTPKSACTFIAKQAEVPNLVPRDDVVITAGDGMPSYNEMVQDTPQINPETGQLLLEPNSQNPAMINGVEAFSTLKLNPRFAGWETDRDSYAKLSTDKPGIYRVRFGLKYYTDEQEITTTNKDGKIVKEAKVDENGKPIFKTAIKWVDVNVHILPRVITEQDVPADGTREAQFMKANYTKVTYRVALGDHGFLASPNTTFYVRRGYTIDPNALLNFDKDKRAKRLQEMQKHAVDEKQLKQEIGVPSAIAQPGYVFYEWQKHAANDQGDVVYLAHFHKLPITHFEFETSTEAEQSFSTRLIGDAQNYPTYKPKEGTKLPDGVTVTCKGDTCTVSGTPHITDWKDGEEQRTIELHFEAVDQRVTYDDNGVAQRTYRDADGKEHPVTDKYGRSSYGIQKEIIVRIVVKRPHPTTGGSHGGGSYGGGSYGGGESIPWTELTPAVEAPATPAPTPTPAEAPAPAPARPRVRAARHARLPQTGDSQLAATAAEILGMGAGMISLVAGARKKKRKHEDKGNENKN</sequence>
<organism evidence="4 5">
    <name type="scientific">Fannyhessea vaginae PB189-T1-4</name>
    <dbReference type="NCBI Taxonomy" id="866774"/>
    <lineage>
        <taxon>Bacteria</taxon>
        <taxon>Bacillati</taxon>
        <taxon>Actinomycetota</taxon>
        <taxon>Coriobacteriia</taxon>
        <taxon>Coriobacteriales</taxon>
        <taxon>Atopobiaceae</taxon>
        <taxon>Fannyhessea</taxon>
    </lineage>
</organism>
<comment type="caution">
    <text evidence="4">The sequence shown here is derived from an EMBL/GenBank/DDBJ whole genome shotgun (WGS) entry which is preliminary data.</text>
</comment>
<feature type="compositionally biased region" description="Polar residues" evidence="2">
    <location>
        <begin position="100"/>
        <end position="116"/>
    </location>
</feature>
<dbReference type="InterPro" id="IPR042229">
    <property type="entry name" value="Listeria/Bacterioides_rpt_sf"/>
</dbReference>
<feature type="transmembrane region" description="Helical" evidence="3">
    <location>
        <begin position="21"/>
        <end position="41"/>
    </location>
</feature>
<dbReference type="Gene3D" id="3.10.20.320">
    <property type="entry name" value="Putative peptidoglycan bound protein (lpxtg motif)"/>
    <property type="match status" value="1"/>
</dbReference>
<proteinExistence type="predicted"/>
<keyword evidence="3" id="KW-0812">Transmembrane</keyword>
<keyword evidence="3" id="KW-0472">Membrane</keyword>
<dbReference type="InterPro" id="IPR013378">
    <property type="entry name" value="InlB-like_B-rpt"/>
</dbReference>
<feature type="compositionally biased region" description="Polar residues" evidence="2">
    <location>
        <begin position="446"/>
        <end position="456"/>
    </location>
</feature>
<evidence type="ECO:0000313" key="5">
    <source>
        <dbReference type="Proteomes" id="UP000004431"/>
    </source>
</evidence>
<comment type="subcellular location">
    <subcellularLocation>
        <location evidence="1">Cell envelope</location>
    </subcellularLocation>
</comment>
<accession>A0ABN0B0E1</accession>
<name>A0ABN0B0E1_9ACTN</name>
<evidence type="ECO:0000313" key="4">
    <source>
        <dbReference type="EMBL" id="EFL44170.1"/>
    </source>
</evidence>
<dbReference type="Gene3D" id="2.60.40.4270">
    <property type="entry name" value="Listeria-Bacteroides repeat domain"/>
    <property type="match status" value="1"/>
</dbReference>
<feature type="compositionally biased region" description="Basic and acidic residues" evidence="2">
    <location>
        <begin position="2247"/>
        <end position="2258"/>
    </location>
</feature>
<feature type="region of interest" description="Disordered" evidence="2">
    <location>
        <begin position="2247"/>
        <end position="2267"/>
    </location>
</feature>
<feature type="compositionally biased region" description="Low complexity" evidence="2">
    <location>
        <begin position="150"/>
        <end position="163"/>
    </location>
</feature>
<protein>
    <submittedName>
        <fullName evidence="4">Repeat protein</fullName>
    </submittedName>
</protein>
<feature type="compositionally biased region" description="Polar residues" evidence="2">
    <location>
        <begin position="178"/>
        <end position="191"/>
    </location>
</feature>
<feature type="compositionally biased region" description="Polar residues" evidence="2">
    <location>
        <begin position="213"/>
        <end position="226"/>
    </location>
</feature>